<proteinExistence type="predicted"/>
<dbReference type="EMBL" id="MFLK01000023">
    <property type="protein sequence ID" value="OGG66010.1"/>
    <property type="molecule type" value="Genomic_DNA"/>
</dbReference>
<comment type="caution">
    <text evidence="2">The sequence shown here is derived from an EMBL/GenBank/DDBJ whole genome shotgun (WGS) entry which is preliminary data.</text>
</comment>
<dbReference type="SUPFAM" id="SSF50494">
    <property type="entry name" value="Trypsin-like serine proteases"/>
    <property type="match status" value="1"/>
</dbReference>
<name>A0A1F6DXK6_9BACT</name>
<dbReference type="Gene3D" id="2.40.10.120">
    <property type="match status" value="1"/>
</dbReference>
<evidence type="ECO:0000313" key="2">
    <source>
        <dbReference type="EMBL" id="OGG66010.1"/>
    </source>
</evidence>
<dbReference type="Pfam" id="PF13365">
    <property type="entry name" value="Trypsin_2"/>
    <property type="match status" value="1"/>
</dbReference>
<sequence length="412" mass="43578">MSPRLPSLTFSIAALVLIASGFTLLVYNRPPTVVTLQKVEAPSTSTPALGRSPTGEAQAAAANTGFEVPPPPPPATSTPKRTPVTLGRSPTGEATTATTVIKKTAAKQPVVAQRQPDNQVLRIKNPYSYAPVPFESINAITRPALVNILCTPRNSGSLSPISGSGVIIDQRGVILTNAHVAQYVLLAQSAHIDLSCIIRTGAPAIARWRVEILYIPPVWVEAHAHEVTSERPTGTGEHDYALLRITSSVDGTPLPTPFSYLPFDTREAIGFKDDSVLAVSYPAEFLASAAQFNLYPAASVTTIGQLMTFATKTVDLISLGGIIEAQGGSSGGAVVNAWGMLIALISTTSEGDTTATRDLRAITMSYIDRDLAAQTRFDLATTLGGDIALEALDFNTHIAPRLIDLYLAQLAK</sequence>
<protein>
    <recommendedName>
        <fullName evidence="4">Serine protease</fullName>
    </recommendedName>
</protein>
<feature type="region of interest" description="Disordered" evidence="1">
    <location>
        <begin position="39"/>
        <end position="94"/>
    </location>
</feature>
<dbReference type="STRING" id="1798497.A3D71_04065"/>
<reference evidence="2 3" key="1">
    <citation type="journal article" date="2016" name="Nat. Commun.">
        <title>Thousands of microbial genomes shed light on interconnected biogeochemical processes in an aquifer system.</title>
        <authorList>
            <person name="Anantharaman K."/>
            <person name="Brown C.T."/>
            <person name="Hug L.A."/>
            <person name="Sharon I."/>
            <person name="Castelle C.J."/>
            <person name="Probst A.J."/>
            <person name="Thomas B.C."/>
            <person name="Singh A."/>
            <person name="Wilkins M.J."/>
            <person name="Karaoz U."/>
            <person name="Brodie E.L."/>
            <person name="Williams K.H."/>
            <person name="Hubbard S.S."/>
            <person name="Banfield J.F."/>
        </authorList>
    </citation>
    <scope>NUCLEOTIDE SEQUENCE [LARGE SCALE GENOMIC DNA]</scope>
</reference>
<evidence type="ECO:0008006" key="4">
    <source>
        <dbReference type="Google" id="ProtNLM"/>
    </source>
</evidence>
<dbReference type="Proteomes" id="UP000177652">
    <property type="component" value="Unassembled WGS sequence"/>
</dbReference>
<dbReference type="InterPro" id="IPR009003">
    <property type="entry name" value="Peptidase_S1_PA"/>
</dbReference>
<dbReference type="AlphaFoldDB" id="A0A1F6DXK6"/>
<gene>
    <name evidence="2" type="ORF">A3D71_04065</name>
</gene>
<evidence type="ECO:0000256" key="1">
    <source>
        <dbReference type="SAM" id="MobiDB-lite"/>
    </source>
</evidence>
<accession>A0A1F6DXK6</accession>
<organism evidence="2 3">
    <name type="scientific">Candidatus Kaiserbacteria bacterium RIFCSPHIGHO2_02_FULL_55_20</name>
    <dbReference type="NCBI Taxonomy" id="1798497"/>
    <lineage>
        <taxon>Bacteria</taxon>
        <taxon>Candidatus Kaiseribacteriota</taxon>
    </lineage>
</organism>
<evidence type="ECO:0000313" key="3">
    <source>
        <dbReference type="Proteomes" id="UP000177652"/>
    </source>
</evidence>